<evidence type="ECO:0000313" key="6">
    <source>
        <dbReference type="EMBL" id="MET3634177.1"/>
    </source>
</evidence>
<evidence type="ECO:0000256" key="2">
    <source>
        <dbReference type="ARBA" id="ARBA00022723"/>
    </source>
</evidence>
<comment type="cofactor">
    <cofactor evidence="1">
        <name>Zn(2+)</name>
        <dbReference type="ChEBI" id="CHEBI:29105"/>
    </cofactor>
</comment>
<proteinExistence type="predicted"/>
<evidence type="ECO:0000313" key="7">
    <source>
        <dbReference type="Proteomes" id="UP001549037"/>
    </source>
</evidence>
<dbReference type="SUPFAM" id="SSF56281">
    <property type="entry name" value="Metallo-hydrolase/oxidoreductase"/>
    <property type="match status" value="1"/>
</dbReference>
<dbReference type="Proteomes" id="UP001549037">
    <property type="component" value="Unassembled WGS sequence"/>
</dbReference>
<keyword evidence="3" id="KW-0378">Hydrolase</keyword>
<dbReference type="InterPro" id="IPR036866">
    <property type="entry name" value="RibonucZ/Hydroxyglut_hydro"/>
</dbReference>
<reference evidence="6 7" key="1">
    <citation type="submission" date="2024-06" db="EMBL/GenBank/DDBJ databases">
        <title>Genomic Encyclopedia of Type Strains, Phase IV (KMG-IV): sequencing the most valuable type-strain genomes for metagenomic binning, comparative biology and taxonomic classification.</title>
        <authorList>
            <person name="Goeker M."/>
        </authorList>
    </citation>
    <scope>NUCLEOTIDE SEQUENCE [LARGE SCALE GENOMIC DNA]</scope>
    <source>
        <strain evidence="6 7">DSM 28302</strain>
    </source>
</reference>
<dbReference type="PANTHER" id="PTHR46233:SF3">
    <property type="entry name" value="HYDROXYACYLGLUTATHIONE HYDROLASE GLOC"/>
    <property type="match status" value="1"/>
</dbReference>
<dbReference type="PANTHER" id="PTHR46233">
    <property type="entry name" value="HYDROXYACYLGLUTATHIONE HYDROLASE GLOC"/>
    <property type="match status" value="1"/>
</dbReference>
<evidence type="ECO:0000256" key="3">
    <source>
        <dbReference type="ARBA" id="ARBA00022801"/>
    </source>
</evidence>
<accession>A0ABV2JEH9</accession>
<dbReference type="RefSeq" id="WP_354368310.1">
    <property type="nucleotide sequence ID" value="NZ_JBEPLN010000010.1"/>
</dbReference>
<evidence type="ECO:0000256" key="1">
    <source>
        <dbReference type="ARBA" id="ARBA00001947"/>
    </source>
</evidence>
<keyword evidence="7" id="KW-1185">Reference proteome</keyword>
<dbReference type="InterPro" id="IPR051453">
    <property type="entry name" value="MBL_Glyoxalase_II"/>
</dbReference>
<protein>
    <submittedName>
        <fullName evidence="6">Glyoxylase-like metal-dependent hydrolase (Beta-lactamase superfamily II)</fullName>
    </submittedName>
</protein>
<dbReference type="CDD" id="cd06262">
    <property type="entry name" value="metallo-hydrolase-like_MBL-fold"/>
    <property type="match status" value="1"/>
</dbReference>
<evidence type="ECO:0000256" key="4">
    <source>
        <dbReference type="ARBA" id="ARBA00022833"/>
    </source>
</evidence>
<organism evidence="6 7">
    <name type="scientific">Streptococcus porcorum</name>
    <dbReference type="NCBI Taxonomy" id="701526"/>
    <lineage>
        <taxon>Bacteria</taxon>
        <taxon>Bacillati</taxon>
        <taxon>Bacillota</taxon>
        <taxon>Bacilli</taxon>
        <taxon>Lactobacillales</taxon>
        <taxon>Streptococcaceae</taxon>
        <taxon>Streptococcus</taxon>
    </lineage>
</organism>
<dbReference type="SMART" id="SM00849">
    <property type="entry name" value="Lactamase_B"/>
    <property type="match status" value="1"/>
</dbReference>
<gene>
    <name evidence="6" type="ORF">ABID28_000814</name>
</gene>
<keyword evidence="2" id="KW-0479">Metal-binding</keyword>
<feature type="domain" description="Metallo-beta-lactamase" evidence="5">
    <location>
        <begin position="12"/>
        <end position="193"/>
    </location>
</feature>
<keyword evidence="4" id="KW-0862">Zinc</keyword>
<evidence type="ECO:0000259" key="5">
    <source>
        <dbReference type="SMART" id="SM00849"/>
    </source>
</evidence>
<dbReference type="Pfam" id="PF00753">
    <property type="entry name" value="Lactamase_B"/>
    <property type="match status" value="1"/>
</dbReference>
<sequence>MEIIRLLNAVARENTYLLINDEACLVIDPGSDHAAIIHQLEKQNRPLAAILLTHTHYDHIMSVDILRERYACPVYVSEKEADWLFTPELNLSGLDRHSDMPDVIIKPADAFFNYHSPYQLSGFQFSVVPTPGHSHGGVSFIFEKEETVFSGDALFKETVGRTDLPTSNFDDLISGIKEQLLTLPNHYTVYPGHGWDTTIGHEKTFNPFLK</sequence>
<name>A0ABV2JEH9_9STRE</name>
<dbReference type="EMBL" id="JBEPLN010000010">
    <property type="protein sequence ID" value="MET3634177.1"/>
    <property type="molecule type" value="Genomic_DNA"/>
</dbReference>
<comment type="caution">
    <text evidence="6">The sequence shown here is derived from an EMBL/GenBank/DDBJ whole genome shotgun (WGS) entry which is preliminary data.</text>
</comment>
<dbReference type="Gene3D" id="3.60.15.10">
    <property type="entry name" value="Ribonuclease Z/Hydroxyacylglutathione hydrolase-like"/>
    <property type="match status" value="1"/>
</dbReference>
<dbReference type="InterPro" id="IPR001279">
    <property type="entry name" value="Metallo-B-lactamas"/>
</dbReference>